<protein>
    <submittedName>
        <fullName evidence="1">Uncharacterized protein</fullName>
    </submittedName>
</protein>
<name>A0ACB9A713_9ASTR</name>
<reference evidence="1 2" key="2">
    <citation type="journal article" date="2022" name="Mol. Ecol. Resour.">
        <title>The genomes of chicory, endive, great burdock and yacon provide insights into Asteraceae paleo-polyploidization history and plant inulin production.</title>
        <authorList>
            <person name="Fan W."/>
            <person name="Wang S."/>
            <person name="Wang H."/>
            <person name="Wang A."/>
            <person name="Jiang F."/>
            <person name="Liu H."/>
            <person name="Zhao H."/>
            <person name="Xu D."/>
            <person name="Zhang Y."/>
        </authorList>
    </citation>
    <scope>NUCLEOTIDE SEQUENCE [LARGE SCALE GENOMIC DNA]</scope>
    <source>
        <strain evidence="2">cv. Yunnan</strain>
        <tissue evidence="1">Leaves</tissue>
    </source>
</reference>
<reference evidence="2" key="1">
    <citation type="journal article" date="2022" name="Mol. Ecol. Resour.">
        <title>The genomes of chicory, endive, great burdock and yacon provide insights into Asteraceae palaeo-polyploidization history and plant inulin production.</title>
        <authorList>
            <person name="Fan W."/>
            <person name="Wang S."/>
            <person name="Wang H."/>
            <person name="Wang A."/>
            <person name="Jiang F."/>
            <person name="Liu H."/>
            <person name="Zhao H."/>
            <person name="Xu D."/>
            <person name="Zhang Y."/>
        </authorList>
    </citation>
    <scope>NUCLEOTIDE SEQUENCE [LARGE SCALE GENOMIC DNA]</scope>
    <source>
        <strain evidence="2">cv. Yunnan</strain>
    </source>
</reference>
<sequence length="357" mass="39178">MSIWKDAKTSLHTLEGYYLIDLDAPFTWRDCVMGNANVACGLEEGCRFPLECDTSFCLEAYSYINPKCPPLNITAKYGCKICAVTPLNPISKSCKLSKLTTDLMRFLGTDGHNPSTSVKYPKDAFGMKFVISCAPSSLLRSLPKDASGVAAFSWSNLAFPRQLQTLVHDMEDKFALCLPSSSKAPGVTFLGDGPFYFTSFPNIDLRSILSYTPMLRKHIPLPSLKTGSVKLSTVIPYTKLRSDIFKAFVSSFSIATKRIPRLKSVQPFSLCLKSSAVGSVEKGFRVPKIDLETEGGKNWTISGDNSMKRVGNGTACLAFVDGGLRMKDAIVNGTFQLENNFLFLDLGNQKLGLALLY</sequence>
<comment type="caution">
    <text evidence="1">The sequence shown here is derived from an EMBL/GenBank/DDBJ whole genome shotgun (WGS) entry which is preliminary data.</text>
</comment>
<dbReference type="EMBL" id="CM042042">
    <property type="protein sequence ID" value="KAI3705414.1"/>
    <property type="molecule type" value="Genomic_DNA"/>
</dbReference>
<gene>
    <name evidence="1" type="ORF">L1987_75651</name>
</gene>
<evidence type="ECO:0000313" key="2">
    <source>
        <dbReference type="Proteomes" id="UP001056120"/>
    </source>
</evidence>
<organism evidence="1 2">
    <name type="scientific">Smallanthus sonchifolius</name>
    <dbReference type="NCBI Taxonomy" id="185202"/>
    <lineage>
        <taxon>Eukaryota</taxon>
        <taxon>Viridiplantae</taxon>
        <taxon>Streptophyta</taxon>
        <taxon>Embryophyta</taxon>
        <taxon>Tracheophyta</taxon>
        <taxon>Spermatophyta</taxon>
        <taxon>Magnoliopsida</taxon>
        <taxon>eudicotyledons</taxon>
        <taxon>Gunneridae</taxon>
        <taxon>Pentapetalae</taxon>
        <taxon>asterids</taxon>
        <taxon>campanulids</taxon>
        <taxon>Asterales</taxon>
        <taxon>Asteraceae</taxon>
        <taxon>Asteroideae</taxon>
        <taxon>Heliantheae alliance</taxon>
        <taxon>Millerieae</taxon>
        <taxon>Smallanthus</taxon>
    </lineage>
</organism>
<proteinExistence type="predicted"/>
<accession>A0ACB9A713</accession>
<keyword evidence="2" id="KW-1185">Reference proteome</keyword>
<dbReference type="Proteomes" id="UP001056120">
    <property type="component" value="Linkage Group LG25"/>
</dbReference>
<evidence type="ECO:0000313" key="1">
    <source>
        <dbReference type="EMBL" id="KAI3705414.1"/>
    </source>
</evidence>